<comment type="cofactor">
    <cofactor evidence="1">
        <name>Mg(2+)</name>
        <dbReference type="ChEBI" id="CHEBI:18420"/>
    </cofactor>
</comment>
<evidence type="ECO:0000313" key="12">
    <source>
        <dbReference type="Proteomes" id="UP000293995"/>
    </source>
</evidence>
<dbReference type="AlphaFoldDB" id="A0A4V0YD26"/>
<evidence type="ECO:0000313" key="11">
    <source>
        <dbReference type="EMBL" id="QAY59241.1"/>
    </source>
</evidence>
<dbReference type="GO" id="GO:0046872">
    <property type="term" value="F:metal ion binding"/>
    <property type="evidence" value="ECO:0007669"/>
    <property type="project" value="UniProtKB-KW"/>
</dbReference>
<keyword evidence="2" id="KW-1277">Toxin-antitoxin system</keyword>
<gene>
    <name evidence="11" type="ORF">ET475_04035</name>
</gene>
<evidence type="ECO:0000256" key="5">
    <source>
        <dbReference type="ARBA" id="ARBA00022723"/>
    </source>
</evidence>
<dbReference type="GO" id="GO:0003677">
    <property type="term" value="F:DNA binding"/>
    <property type="evidence" value="ECO:0007669"/>
    <property type="project" value="InterPro"/>
</dbReference>
<dbReference type="InterPro" id="IPR010982">
    <property type="entry name" value="Lambda_DNA-bd_dom_sf"/>
</dbReference>
<dbReference type="EMBL" id="CP035494">
    <property type="protein sequence ID" value="QAY59241.1"/>
    <property type="molecule type" value="Genomic_DNA"/>
</dbReference>
<dbReference type="Pfam" id="PF01909">
    <property type="entry name" value="NTP_transf_2"/>
    <property type="match status" value="1"/>
</dbReference>
<dbReference type="Pfam" id="PF13560">
    <property type="entry name" value="HTH_31"/>
    <property type="match status" value="1"/>
</dbReference>
<keyword evidence="3" id="KW-0808">Transferase</keyword>
<dbReference type="SUPFAM" id="SSF81301">
    <property type="entry name" value="Nucleotidyltransferase"/>
    <property type="match status" value="1"/>
</dbReference>
<reference evidence="11 12" key="1">
    <citation type="submission" date="2019-01" db="EMBL/GenBank/DDBJ databases">
        <title>Genome sequencing of strain DFW100M-13.</title>
        <authorList>
            <person name="Heo J."/>
            <person name="Kim S.-J."/>
            <person name="Kim J.-S."/>
            <person name="Hong S.-B."/>
            <person name="Kwon S.-W."/>
        </authorList>
    </citation>
    <scope>NUCLEOTIDE SEQUENCE [LARGE SCALE GENOMIC DNA]</scope>
    <source>
        <strain evidence="11 12">DFW100M-13</strain>
    </source>
</reference>
<evidence type="ECO:0000256" key="3">
    <source>
        <dbReference type="ARBA" id="ARBA00022679"/>
    </source>
</evidence>
<dbReference type="InterPro" id="IPR052038">
    <property type="entry name" value="Type-VII_TA_antitoxin"/>
</dbReference>
<organism evidence="11 12">
    <name type="scientific">Microbacterium protaetiae</name>
    <dbReference type="NCBI Taxonomy" id="2509458"/>
    <lineage>
        <taxon>Bacteria</taxon>
        <taxon>Bacillati</taxon>
        <taxon>Actinomycetota</taxon>
        <taxon>Actinomycetes</taxon>
        <taxon>Micrococcales</taxon>
        <taxon>Microbacteriaceae</taxon>
        <taxon>Microbacterium</taxon>
    </lineage>
</organism>
<protein>
    <submittedName>
        <fullName evidence="11">XRE family transcriptional regulator</fullName>
    </submittedName>
</protein>
<keyword evidence="6" id="KW-0547">Nucleotide-binding</keyword>
<feature type="domain" description="HTH cro/C1-type" evidence="10">
    <location>
        <begin position="5"/>
        <end position="60"/>
    </location>
</feature>
<evidence type="ECO:0000256" key="1">
    <source>
        <dbReference type="ARBA" id="ARBA00001946"/>
    </source>
</evidence>
<evidence type="ECO:0000256" key="4">
    <source>
        <dbReference type="ARBA" id="ARBA00022695"/>
    </source>
</evidence>
<keyword evidence="4" id="KW-0548">Nucleotidyltransferase</keyword>
<dbReference type="Proteomes" id="UP000293995">
    <property type="component" value="Chromosome"/>
</dbReference>
<keyword evidence="5" id="KW-0479">Metal-binding</keyword>
<keyword evidence="8" id="KW-0460">Magnesium</keyword>
<evidence type="ECO:0000256" key="9">
    <source>
        <dbReference type="ARBA" id="ARBA00038276"/>
    </source>
</evidence>
<name>A0A4V0YD26_9MICO</name>
<sequence>MSEVLRELRERAGLSQSQLAARSGVAQPNIAAYESGRRIPSAAMVDRLRSAMCPLPHEALERHRDELKGLAAKYGLSNVRVFGSAGEGTDTTQSDLDLLVTRSSDVGLLAIAEFALAAEQMLGVPVDVVTDGGLPADHPILRSAVAA</sequence>
<dbReference type="InterPro" id="IPR001387">
    <property type="entry name" value="Cro/C1-type_HTH"/>
</dbReference>
<accession>A0A4V0YD26</accession>
<dbReference type="PROSITE" id="PS50943">
    <property type="entry name" value="HTH_CROC1"/>
    <property type="match status" value="1"/>
</dbReference>
<dbReference type="GO" id="GO:0016779">
    <property type="term" value="F:nucleotidyltransferase activity"/>
    <property type="evidence" value="ECO:0007669"/>
    <property type="project" value="UniProtKB-KW"/>
</dbReference>
<keyword evidence="7" id="KW-0067">ATP-binding</keyword>
<evidence type="ECO:0000256" key="6">
    <source>
        <dbReference type="ARBA" id="ARBA00022741"/>
    </source>
</evidence>
<comment type="similarity">
    <text evidence="9">Belongs to the MntA antitoxin family.</text>
</comment>
<evidence type="ECO:0000256" key="8">
    <source>
        <dbReference type="ARBA" id="ARBA00022842"/>
    </source>
</evidence>
<dbReference type="SMART" id="SM00530">
    <property type="entry name" value="HTH_XRE"/>
    <property type="match status" value="1"/>
</dbReference>
<dbReference type="KEGG" id="mprt:ET475_04035"/>
<dbReference type="Gene3D" id="1.10.260.40">
    <property type="entry name" value="lambda repressor-like DNA-binding domains"/>
    <property type="match status" value="1"/>
</dbReference>
<dbReference type="PANTHER" id="PTHR33571">
    <property type="entry name" value="SSL8005 PROTEIN"/>
    <property type="match status" value="1"/>
</dbReference>
<dbReference type="CDD" id="cd00093">
    <property type="entry name" value="HTH_XRE"/>
    <property type="match status" value="1"/>
</dbReference>
<dbReference type="GO" id="GO:0005524">
    <property type="term" value="F:ATP binding"/>
    <property type="evidence" value="ECO:0007669"/>
    <property type="project" value="UniProtKB-KW"/>
</dbReference>
<proteinExistence type="inferred from homology"/>
<dbReference type="OrthoDB" id="9803128at2"/>
<dbReference type="SUPFAM" id="SSF47413">
    <property type="entry name" value="lambda repressor-like DNA-binding domains"/>
    <property type="match status" value="1"/>
</dbReference>
<dbReference type="CDD" id="cd05403">
    <property type="entry name" value="NT_KNTase_like"/>
    <property type="match status" value="1"/>
</dbReference>
<dbReference type="RefSeq" id="WP_129386253.1">
    <property type="nucleotide sequence ID" value="NZ_CP035494.1"/>
</dbReference>
<keyword evidence="12" id="KW-1185">Reference proteome</keyword>
<evidence type="ECO:0000256" key="7">
    <source>
        <dbReference type="ARBA" id="ARBA00022840"/>
    </source>
</evidence>
<evidence type="ECO:0000256" key="2">
    <source>
        <dbReference type="ARBA" id="ARBA00022649"/>
    </source>
</evidence>
<dbReference type="Gene3D" id="3.30.460.10">
    <property type="entry name" value="Beta Polymerase, domain 2"/>
    <property type="match status" value="1"/>
</dbReference>
<dbReference type="PANTHER" id="PTHR33571:SF12">
    <property type="entry name" value="BSL3053 PROTEIN"/>
    <property type="match status" value="1"/>
</dbReference>
<evidence type="ECO:0000259" key="10">
    <source>
        <dbReference type="PROSITE" id="PS50943"/>
    </source>
</evidence>
<dbReference type="InterPro" id="IPR043519">
    <property type="entry name" value="NT_sf"/>
</dbReference>
<dbReference type="InterPro" id="IPR002934">
    <property type="entry name" value="Polymerase_NTP_transf_dom"/>
</dbReference>